<dbReference type="Proteomes" id="UP000235965">
    <property type="component" value="Unassembled WGS sequence"/>
</dbReference>
<dbReference type="GO" id="GO:0005730">
    <property type="term" value="C:nucleolus"/>
    <property type="evidence" value="ECO:0007669"/>
    <property type="project" value="TreeGrafter"/>
</dbReference>
<dbReference type="Pfam" id="PF10441">
    <property type="entry name" value="Urb2"/>
    <property type="match status" value="1"/>
</dbReference>
<evidence type="ECO:0000313" key="3">
    <source>
        <dbReference type="Proteomes" id="UP000235965"/>
    </source>
</evidence>
<dbReference type="InterPro" id="IPR018849">
    <property type="entry name" value="Urb2/Npa2_C"/>
</dbReference>
<keyword evidence="3" id="KW-1185">Reference proteome</keyword>
<dbReference type="InterPro" id="IPR052609">
    <property type="entry name" value="Ribosome_Biogenesis_Reg"/>
</dbReference>
<dbReference type="EMBL" id="NEVH01004405">
    <property type="protein sequence ID" value="PNF39823.1"/>
    <property type="molecule type" value="Genomic_DNA"/>
</dbReference>
<evidence type="ECO:0000313" key="2">
    <source>
        <dbReference type="EMBL" id="PNF39823.1"/>
    </source>
</evidence>
<dbReference type="OrthoDB" id="160374at2759"/>
<feature type="domain" description="Nucleolar 27S pre-rRNA processing Urb2/Npa2 C-terminal" evidence="1">
    <location>
        <begin position="1228"/>
        <end position="1420"/>
    </location>
</feature>
<evidence type="ECO:0000259" key="1">
    <source>
        <dbReference type="Pfam" id="PF10441"/>
    </source>
</evidence>
<proteinExistence type="predicted"/>
<accession>A0A2J7RG68</accession>
<dbReference type="InParanoid" id="A0A2J7RG68"/>
<dbReference type="GO" id="GO:0042254">
    <property type="term" value="P:ribosome biogenesis"/>
    <property type="evidence" value="ECO:0007669"/>
    <property type="project" value="TreeGrafter"/>
</dbReference>
<dbReference type="STRING" id="105785.A0A2J7RG68"/>
<dbReference type="PANTHER" id="PTHR15682">
    <property type="entry name" value="UNHEALTHY RIBOSOME BIOGENESIS PROTEIN 2 HOMOLOG"/>
    <property type="match status" value="1"/>
</dbReference>
<name>A0A2J7RG68_9NEOP</name>
<gene>
    <name evidence="2" type="ORF">B7P43_G03174</name>
</gene>
<comment type="caution">
    <text evidence="2">The sequence shown here is derived from an EMBL/GenBank/DDBJ whole genome shotgun (WGS) entry which is preliminary data.</text>
</comment>
<reference evidence="2 3" key="1">
    <citation type="submission" date="2017-12" db="EMBL/GenBank/DDBJ databases">
        <title>Hemimetabolous genomes reveal molecular basis of termite eusociality.</title>
        <authorList>
            <person name="Harrison M.C."/>
            <person name="Jongepier E."/>
            <person name="Robertson H.M."/>
            <person name="Arning N."/>
            <person name="Bitard-Feildel T."/>
            <person name="Chao H."/>
            <person name="Childers C.P."/>
            <person name="Dinh H."/>
            <person name="Doddapaneni H."/>
            <person name="Dugan S."/>
            <person name="Gowin J."/>
            <person name="Greiner C."/>
            <person name="Han Y."/>
            <person name="Hu H."/>
            <person name="Hughes D.S.T."/>
            <person name="Huylmans A.-K."/>
            <person name="Kemena C."/>
            <person name="Kremer L.P.M."/>
            <person name="Lee S.L."/>
            <person name="Lopez-Ezquerra A."/>
            <person name="Mallet L."/>
            <person name="Monroy-Kuhn J.M."/>
            <person name="Moser A."/>
            <person name="Murali S.C."/>
            <person name="Muzny D.M."/>
            <person name="Otani S."/>
            <person name="Piulachs M.-D."/>
            <person name="Poelchau M."/>
            <person name="Qu J."/>
            <person name="Schaub F."/>
            <person name="Wada-Katsumata A."/>
            <person name="Worley K.C."/>
            <person name="Xie Q."/>
            <person name="Ylla G."/>
            <person name="Poulsen M."/>
            <person name="Gibbs R.A."/>
            <person name="Schal C."/>
            <person name="Richards S."/>
            <person name="Belles X."/>
            <person name="Korb J."/>
            <person name="Bornberg-Bauer E."/>
        </authorList>
    </citation>
    <scope>NUCLEOTIDE SEQUENCE [LARGE SCALE GENOMIC DNA]</scope>
    <source>
        <tissue evidence="2">Whole body</tissue>
    </source>
</reference>
<protein>
    <recommendedName>
        <fullName evidence="1">Nucleolar 27S pre-rRNA processing Urb2/Npa2 C-terminal domain-containing protein</fullName>
    </recommendedName>
</protein>
<dbReference type="PANTHER" id="PTHR15682:SF2">
    <property type="entry name" value="UNHEALTHY RIBOSOME BIOGENESIS PROTEIN 2 HOMOLOG"/>
    <property type="match status" value="1"/>
</dbReference>
<organism evidence="2 3">
    <name type="scientific">Cryptotermes secundus</name>
    <dbReference type="NCBI Taxonomy" id="105785"/>
    <lineage>
        <taxon>Eukaryota</taxon>
        <taxon>Metazoa</taxon>
        <taxon>Ecdysozoa</taxon>
        <taxon>Arthropoda</taxon>
        <taxon>Hexapoda</taxon>
        <taxon>Insecta</taxon>
        <taxon>Pterygota</taxon>
        <taxon>Neoptera</taxon>
        <taxon>Polyneoptera</taxon>
        <taxon>Dictyoptera</taxon>
        <taxon>Blattodea</taxon>
        <taxon>Blattoidea</taxon>
        <taxon>Termitoidae</taxon>
        <taxon>Kalotermitidae</taxon>
        <taxon>Cryptotermitinae</taxon>
        <taxon>Cryptotermes</taxon>
    </lineage>
</organism>
<sequence>MALSIELLRRLDQEEEPLPKRLRLALAAFKSNYLPVQRKEELILKWLCDYGERNQNSEDVWSVLKACLNSSHMKKLSSANIRPPVKCSLSQILCELLKSESTFKNSEFTILECAVCVLENTSFQHYFKQQLEQFFEFISVVLNVAINGENVDFCVRILQSICVLNKQVFQKEVFSVLFIQKALQPAIKFLEIIPSQHVADSTASHLKFEIFKCMQQVLFPKTRSKEISLVFVSLFSEESGHRSVILEALFECVSSAVVNSPSDSTVHLFSSVFQAFVSSFKSDAKSVHKMFITLCYFVGFKPKIKLSSCGGYKSVLKYKKFKTSFPECHIQKVLEINDISMKVIRNLLGVLSDTNVVNGNSDEVPFEEWLQALISAAISSTSKDSISLALLEVLCAFVRLRPLIIEPKVSEILEHVMLAKKETEEIRVAYTTFFCDVLKMFVKLSRLQKFVAKLLNLRITLSSREAEKVPTLRDILPIEFCTEFQTAITLLSGGQTVELMRTLLFHLNQDCVVVLEKQQGDCTLLFLQIISKLMCHFLRGTRVADHSVPSQIVLKFSSMMTELQDLLGKLGQALLHREHNCLLMVAFLQLCYNWGEMKVLLIHYSVKYESAADLQLAALQEDISATNLSYLHPYLNSELWNLVAQRIDNFGEADCKELLVKLILQKLQAVVLYVNNNKTRQDIMLSAARHLMSHIREAWPIILTGANALLVTSVLNPEQLECFANHVVQEIGCSSESCSEGLDALKKPGVQENRILVVAFTCAALRCIMKLFSGIKRKIDRASHQVVHLTLARKVLTRLDPCHILTCMSKDDLEALTPVVRDMASAVNGSFKKEEDSLVTDGWKLDVMGVQRYLHILELLPLQHTPGILKSLLVVSILALAITFERSDISRGEQLSNIRSLLYRHLLLGLLDSPGLPDLSSYLSIGQLANWLTNLDLPLSRDLQCLLFQRLFESSLSCSSTLHQLQDEMPVLQKQSSQWPQDMKTLGTAVALLQVLNKHENPEDQSLCLKYQRRLLRSIVRIMEHQDGAAASPSVFEGYNLMLIWCLQEGDSKQLEKLTPHLSTVVEACLSQIRSKDLPTQSSSIKSSLDLLATLLQYKFQFNAVLPSNFIHRVWSELANQDMSAGLSTVGGSEHMQLVFEAATEKELYPILQDLKVITKVAVQSSEKPEILRARLSIWKAVIQSRFSDGRINARKMALEQLCQMLTVFVNRCRVMHGTSGESSMLPVLELLLTITQKSLIFMSPEMLDLCFESVTTALAVDSPELLSLCSVSLQLLQVLMKFRESVVLDCIPSFLQCYRQLATTVASHGHVDLRYSAAEVKQYAVCAHGLERLTNLLKEHKPYFVRVAAYIVADLLQFFETYTLYPEVKIHYSNCIHSLLSICDSHAILFLSRTLTPASQLLLKTFYTTYNKFHRFTGKV</sequence>